<evidence type="ECO:0000256" key="4">
    <source>
        <dbReference type="ARBA" id="ARBA00023284"/>
    </source>
</evidence>
<dbReference type="InterPro" id="IPR013740">
    <property type="entry name" value="Redoxin"/>
</dbReference>
<accession>A0A1T5N777</accession>
<dbReference type="Pfam" id="PF08534">
    <property type="entry name" value="Redoxin"/>
    <property type="match status" value="1"/>
</dbReference>
<dbReference type="InterPro" id="IPR036249">
    <property type="entry name" value="Thioredoxin-like_sf"/>
</dbReference>
<dbReference type="PANTHER" id="PTHR42852">
    <property type="entry name" value="THIOL:DISULFIDE INTERCHANGE PROTEIN DSBE"/>
    <property type="match status" value="1"/>
</dbReference>
<dbReference type="InterPro" id="IPR050553">
    <property type="entry name" value="Thioredoxin_ResA/DsbE_sf"/>
</dbReference>
<dbReference type="Proteomes" id="UP000190166">
    <property type="component" value="Unassembled WGS sequence"/>
</dbReference>
<keyword evidence="2" id="KW-0201">Cytochrome c-type biogenesis</keyword>
<feature type="domain" description="Thioredoxin" evidence="6">
    <location>
        <begin position="333"/>
        <end position="477"/>
    </location>
</feature>
<dbReference type="GO" id="GO:0030313">
    <property type="term" value="C:cell envelope"/>
    <property type="evidence" value="ECO:0007669"/>
    <property type="project" value="UniProtKB-SubCell"/>
</dbReference>
<evidence type="ECO:0000256" key="2">
    <source>
        <dbReference type="ARBA" id="ARBA00022748"/>
    </source>
</evidence>
<keyword evidence="3" id="KW-1015">Disulfide bond</keyword>
<dbReference type="PANTHER" id="PTHR42852:SF6">
    <property type="entry name" value="THIOL:DISULFIDE INTERCHANGE PROTEIN DSBE"/>
    <property type="match status" value="1"/>
</dbReference>
<dbReference type="CDD" id="cd02966">
    <property type="entry name" value="TlpA_like_family"/>
    <property type="match status" value="1"/>
</dbReference>
<keyword evidence="5" id="KW-0732">Signal</keyword>
<feature type="signal peptide" evidence="5">
    <location>
        <begin position="1"/>
        <end position="19"/>
    </location>
</feature>
<dbReference type="InterPro" id="IPR013766">
    <property type="entry name" value="Thioredoxin_domain"/>
</dbReference>
<gene>
    <name evidence="7" type="ORF">SAMN05660461_0667</name>
</gene>
<keyword evidence="4" id="KW-0676">Redox-active center</keyword>
<sequence>MRKLFFICLLSAASAGLQAQKKTTIIAKVDGLEKDTASWGLHSFDYSVFPQAEMHLKAKPGSDHKVKFQFDLAHPLEITFYTNRTSVAVFVEPGDSLELSYDAAKKDSTLAFSGTRAKNSEILNKLNSIFATDWNKLDSTTTPNSFTAFYNNVYAKQEALLAQNKKVLSPAFYNYAQASDYAYNLSGLISVPGLLQMVKQKKKSDWLPSGYWSYVNKIKLEEKWLVNPNYIKLLNYSYPSLLLDKTRMDQHKFDEPMERGDKLLSMYEIQKEKYKKYPAIMERVLPWAMENLLNSATDVSARKGVLDDYLENYSKSDAGGTALKALYGRLAAVSVGQVPPAFTIKDLTGKDVSLADFKGKVVYIDFWASWCAPCRAQMKDAAPALHKRFEDNKDVVFLYISIDESASAWRKAIDDDKIEGIHLLSDNGGKGRVAQLFNISGVPRYMIIDKQGKVFDNDAPRPSEEKTVTRINDALKAS</sequence>
<protein>
    <submittedName>
        <fullName evidence="7">Thiol-disulfide isomerase or thioredoxin</fullName>
    </submittedName>
</protein>
<dbReference type="Gene3D" id="3.40.30.10">
    <property type="entry name" value="Glutaredoxin"/>
    <property type="match status" value="1"/>
</dbReference>
<dbReference type="RefSeq" id="WP_079467988.1">
    <property type="nucleotide sequence ID" value="NZ_FUZZ01000001.1"/>
</dbReference>
<reference evidence="7 8" key="1">
    <citation type="submission" date="2017-02" db="EMBL/GenBank/DDBJ databases">
        <authorList>
            <person name="Peterson S.W."/>
        </authorList>
    </citation>
    <scope>NUCLEOTIDE SEQUENCE [LARGE SCALE GENOMIC DNA]</scope>
    <source>
        <strain evidence="7 8">DSM 18108</strain>
    </source>
</reference>
<dbReference type="GO" id="GO:0016853">
    <property type="term" value="F:isomerase activity"/>
    <property type="evidence" value="ECO:0007669"/>
    <property type="project" value="UniProtKB-KW"/>
</dbReference>
<evidence type="ECO:0000256" key="3">
    <source>
        <dbReference type="ARBA" id="ARBA00023157"/>
    </source>
</evidence>
<keyword evidence="8" id="KW-1185">Reference proteome</keyword>
<dbReference type="STRING" id="393003.SAMN05660461_0667"/>
<keyword evidence="7" id="KW-0413">Isomerase</keyword>
<dbReference type="AlphaFoldDB" id="A0A1T5N777"/>
<organism evidence="7 8">
    <name type="scientific">Chitinophaga ginsengisegetis</name>
    <dbReference type="NCBI Taxonomy" id="393003"/>
    <lineage>
        <taxon>Bacteria</taxon>
        <taxon>Pseudomonadati</taxon>
        <taxon>Bacteroidota</taxon>
        <taxon>Chitinophagia</taxon>
        <taxon>Chitinophagales</taxon>
        <taxon>Chitinophagaceae</taxon>
        <taxon>Chitinophaga</taxon>
    </lineage>
</organism>
<dbReference type="EMBL" id="FUZZ01000001">
    <property type="protein sequence ID" value="SKC96341.1"/>
    <property type="molecule type" value="Genomic_DNA"/>
</dbReference>
<dbReference type="GO" id="GO:0016491">
    <property type="term" value="F:oxidoreductase activity"/>
    <property type="evidence" value="ECO:0007669"/>
    <property type="project" value="InterPro"/>
</dbReference>
<evidence type="ECO:0000313" key="7">
    <source>
        <dbReference type="EMBL" id="SKC96341.1"/>
    </source>
</evidence>
<feature type="chain" id="PRO_5012956463" evidence="5">
    <location>
        <begin position="20"/>
        <end position="478"/>
    </location>
</feature>
<dbReference type="SUPFAM" id="SSF52833">
    <property type="entry name" value="Thioredoxin-like"/>
    <property type="match status" value="1"/>
</dbReference>
<evidence type="ECO:0000256" key="5">
    <source>
        <dbReference type="SAM" id="SignalP"/>
    </source>
</evidence>
<dbReference type="PROSITE" id="PS51352">
    <property type="entry name" value="THIOREDOXIN_2"/>
    <property type="match status" value="1"/>
</dbReference>
<evidence type="ECO:0000259" key="6">
    <source>
        <dbReference type="PROSITE" id="PS51352"/>
    </source>
</evidence>
<comment type="subcellular location">
    <subcellularLocation>
        <location evidence="1">Cell envelope</location>
    </subcellularLocation>
</comment>
<name>A0A1T5N777_9BACT</name>
<evidence type="ECO:0000256" key="1">
    <source>
        <dbReference type="ARBA" id="ARBA00004196"/>
    </source>
</evidence>
<evidence type="ECO:0000313" key="8">
    <source>
        <dbReference type="Proteomes" id="UP000190166"/>
    </source>
</evidence>
<proteinExistence type="predicted"/>
<dbReference type="GO" id="GO:0017004">
    <property type="term" value="P:cytochrome complex assembly"/>
    <property type="evidence" value="ECO:0007669"/>
    <property type="project" value="UniProtKB-KW"/>
</dbReference>